<evidence type="ECO:0000313" key="1">
    <source>
        <dbReference type="EMBL" id="CUQ33731.1"/>
    </source>
</evidence>
<reference evidence="1 2" key="1">
    <citation type="submission" date="2015-09" db="EMBL/GenBank/DDBJ databases">
        <authorList>
            <consortium name="Pathogen Informatics"/>
        </authorList>
    </citation>
    <scope>NUCLEOTIDE SEQUENCE [LARGE SCALE GENOMIC DNA]</scope>
    <source>
        <strain evidence="1 2">2789STDY5834945</strain>
    </source>
</reference>
<evidence type="ECO:0000313" key="2">
    <source>
        <dbReference type="Proteomes" id="UP000095541"/>
    </source>
</evidence>
<dbReference type="EMBL" id="CZBI01000005">
    <property type="protein sequence ID" value="CUQ33731.1"/>
    <property type="molecule type" value="Genomic_DNA"/>
</dbReference>
<dbReference type="RefSeq" id="WP_055220724.1">
    <property type="nucleotide sequence ID" value="NZ_CZBI01000005.1"/>
</dbReference>
<organism evidence="1 2">
    <name type="scientific">Bacteroides thetaiotaomicron</name>
    <dbReference type="NCBI Taxonomy" id="818"/>
    <lineage>
        <taxon>Bacteria</taxon>
        <taxon>Pseudomonadati</taxon>
        <taxon>Bacteroidota</taxon>
        <taxon>Bacteroidia</taxon>
        <taxon>Bacteroidales</taxon>
        <taxon>Bacteroidaceae</taxon>
        <taxon>Bacteroides</taxon>
    </lineage>
</organism>
<protein>
    <submittedName>
        <fullName evidence="1">Uncharacterized protein</fullName>
    </submittedName>
</protein>
<name>A0A174VKH8_BACT4</name>
<gene>
    <name evidence="1" type="ORF">ERS852557_03687</name>
</gene>
<sequence>MAKKKKRKHGITPDLPIIIDYGGDLVSVYDPVSVMPYNEPPITERTRYKKLNAEQKAAFKSMIVSAVTAYWKENRLIPFGEDMADIRKWTLEAFAEEYGILMKEDSELKSYLMTLVISILNKLLKAEKTAQEKGNP</sequence>
<proteinExistence type="predicted"/>
<dbReference type="Proteomes" id="UP000095541">
    <property type="component" value="Unassembled WGS sequence"/>
</dbReference>
<dbReference type="AlphaFoldDB" id="A0A174VKH8"/>
<accession>A0A174VKH8</accession>